<gene>
    <name evidence="4" type="ORF">CLV44_113110</name>
</gene>
<reference evidence="4 5" key="1">
    <citation type="submission" date="2018-03" db="EMBL/GenBank/DDBJ databases">
        <title>Genomic Encyclopedia of Archaeal and Bacterial Type Strains, Phase II (KMG-II): from individual species to whole genera.</title>
        <authorList>
            <person name="Goeker M."/>
        </authorList>
    </citation>
    <scope>NUCLEOTIDE SEQUENCE [LARGE SCALE GENOMIC DNA]</scope>
    <source>
        <strain evidence="4 5">DSM 17586</strain>
    </source>
</reference>
<dbReference type="RefSeq" id="WP_106592052.1">
    <property type="nucleotide sequence ID" value="NZ_PYGI01000013.1"/>
</dbReference>
<keyword evidence="2 3" id="KW-0732">Signal</keyword>
<evidence type="ECO:0000256" key="1">
    <source>
        <dbReference type="ARBA" id="ARBA00010634"/>
    </source>
</evidence>
<proteinExistence type="inferred from homology"/>
<name>A0A2P8EUZ5_9GAMM</name>
<comment type="caution">
    <text evidence="4">The sequence shown here is derived from an EMBL/GenBank/DDBJ whole genome shotgun (WGS) entry which is preliminary data.</text>
</comment>
<evidence type="ECO:0000256" key="3">
    <source>
        <dbReference type="SAM" id="SignalP"/>
    </source>
</evidence>
<dbReference type="AlphaFoldDB" id="A0A2P8EUZ5"/>
<accession>A0A2P8EUZ5</accession>
<protein>
    <submittedName>
        <fullName evidence="4">Phospholipid-binding lipoprotein MlaA</fullName>
    </submittedName>
</protein>
<dbReference type="InterPro" id="IPR007428">
    <property type="entry name" value="MlaA"/>
</dbReference>
<dbReference type="Proteomes" id="UP000242133">
    <property type="component" value="Unassembled WGS sequence"/>
</dbReference>
<dbReference type="PANTHER" id="PTHR30035:SF3">
    <property type="entry name" value="INTERMEMBRANE PHOSPHOLIPID TRANSPORT SYSTEM LIPOPROTEIN MLAA"/>
    <property type="match status" value="1"/>
</dbReference>
<feature type="chain" id="PRO_5015137606" evidence="3">
    <location>
        <begin position="27"/>
        <end position="234"/>
    </location>
</feature>
<dbReference type="GO" id="GO:0016020">
    <property type="term" value="C:membrane"/>
    <property type="evidence" value="ECO:0007669"/>
    <property type="project" value="InterPro"/>
</dbReference>
<keyword evidence="5" id="KW-1185">Reference proteome</keyword>
<dbReference type="Pfam" id="PF04333">
    <property type="entry name" value="MlaA"/>
    <property type="match status" value="1"/>
</dbReference>
<dbReference type="GO" id="GO:0120010">
    <property type="term" value="P:intermembrane phospholipid transfer"/>
    <property type="evidence" value="ECO:0007669"/>
    <property type="project" value="TreeGrafter"/>
</dbReference>
<feature type="signal peptide" evidence="3">
    <location>
        <begin position="1"/>
        <end position="26"/>
    </location>
</feature>
<comment type="similarity">
    <text evidence="1">Belongs to the MlaA family.</text>
</comment>
<evidence type="ECO:0000313" key="5">
    <source>
        <dbReference type="Proteomes" id="UP000242133"/>
    </source>
</evidence>
<evidence type="ECO:0000313" key="4">
    <source>
        <dbReference type="EMBL" id="PSL13272.1"/>
    </source>
</evidence>
<dbReference type="PRINTS" id="PR01805">
    <property type="entry name" value="VACJLIPOPROT"/>
</dbReference>
<dbReference type="EMBL" id="PYGI01000013">
    <property type="protein sequence ID" value="PSL13272.1"/>
    <property type="molecule type" value="Genomic_DNA"/>
</dbReference>
<dbReference type="OrthoDB" id="9785326at2"/>
<evidence type="ECO:0000256" key="2">
    <source>
        <dbReference type="ARBA" id="ARBA00022729"/>
    </source>
</evidence>
<dbReference type="PANTHER" id="PTHR30035">
    <property type="entry name" value="LIPOPROTEIN VACJ-RELATED"/>
    <property type="match status" value="1"/>
</dbReference>
<keyword evidence="4" id="KW-0449">Lipoprotein</keyword>
<organism evidence="4 5">
    <name type="scientific">Marinobacterium halophilum</name>
    <dbReference type="NCBI Taxonomy" id="267374"/>
    <lineage>
        <taxon>Bacteria</taxon>
        <taxon>Pseudomonadati</taxon>
        <taxon>Pseudomonadota</taxon>
        <taxon>Gammaproteobacteria</taxon>
        <taxon>Oceanospirillales</taxon>
        <taxon>Oceanospirillaceae</taxon>
        <taxon>Marinobacterium</taxon>
    </lineage>
</organism>
<sequence>MLTSALRSGFRVTGLGLVLLAAPVMAESEQDPWEGFNRSMFTFNENVDRYAVKPFAQGYRYVTPDLAEQGVSNVFDNIGDVGNLLNNLLQLKFEAAGKSFARLTFNTTFGLAGLVDVATPMGIEVHNEDFGQTLGFWGVGSGPYLVLPFFGPSTVRDGVSMPVDWVADPVGYAGHVPTRNSLYGLRLADTRSRLLKAEQIVSGDKYSFLRDAYLQRREYQINDGAVEVKYDSDF</sequence>